<keyword evidence="13" id="KW-1133">Transmembrane helix</keyword>
<sequence length="137" mass="14646">MSKEFTFSDVAEHTTKKDCFMIVHDKVYDTSSFVDEHPGGEEVLLDVGGQDASEAFEDVGHSDEAREILNGLLVGTLKRGENDPPAPSAKPAGVSVPKNASDATGLGISVYALILFGGALAFFAYTYLYANKKSVQI</sequence>
<dbReference type="PROSITE" id="PS00191">
    <property type="entry name" value="CYTOCHROME_B5_1"/>
    <property type="match status" value="1"/>
</dbReference>
<dbReference type="InterPro" id="IPR001199">
    <property type="entry name" value="Cyt_B5-like_heme/steroid-bd"/>
</dbReference>
<evidence type="ECO:0000256" key="5">
    <source>
        <dbReference type="ARBA" id="ARBA00022723"/>
    </source>
</evidence>
<feature type="region of interest" description="Disordered" evidence="14">
    <location>
        <begin position="79"/>
        <end position="99"/>
    </location>
</feature>
<evidence type="ECO:0000256" key="1">
    <source>
        <dbReference type="ARBA" id="ARBA00004131"/>
    </source>
</evidence>
<dbReference type="GO" id="GO:0020037">
    <property type="term" value="F:heme binding"/>
    <property type="evidence" value="ECO:0007669"/>
    <property type="project" value="UniProtKB-UniRule"/>
</dbReference>
<evidence type="ECO:0000256" key="8">
    <source>
        <dbReference type="ARBA" id="ARBA00022982"/>
    </source>
</evidence>
<dbReference type="FunFam" id="3.10.120.10:FF:000002">
    <property type="entry name" value="Cytochrome b5 type B"/>
    <property type="match status" value="1"/>
</dbReference>
<evidence type="ECO:0000256" key="12">
    <source>
        <dbReference type="ARBA" id="ARBA00038168"/>
    </source>
</evidence>
<dbReference type="AlphaFoldDB" id="A0A1V8SY49"/>
<dbReference type="Gene3D" id="3.10.120.10">
    <property type="entry name" value="Cytochrome b5-like heme/steroid binding domain"/>
    <property type="match status" value="1"/>
</dbReference>
<comment type="similarity">
    <text evidence="12 13">Belongs to the cytochrome b5 family.</text>
</comment>
<keyword evidence="7" id="KW-0492">Microsome</keyword>
<dbReference type="FunCoup" id="A0A1V8SY49">
    <property type="interactions" value="1328"/>
</dbReference>
<keyword evidence="9 13" id="KW-0408">Iron</keyword>
<dbReference type="PANTHER" id="PTHR19359">
    <property type="entry name" value="CYTOCHROME B5"/>
    <property type="match status" value="1"/>
</dbReference>
<dbReference type="GO" id="GO:0046872">
    <property type="term" value="F:metal ion binding"/>
    <property type="evidence" value="ECO:0007669"/>
    <property type="project" value="UniProtKB-UniRule"/>
</dbReference>
<dbReference type="SMART" id="SM01117">
    <property type="entry name" value="Cyt-b5"/>
    <property type="match status" value="1"/>
</dbReference>
<keyword evidence="6" id="KW-0256">Endoplasmic reticulum</keyword>
<dbReference type="PROSITE" id="PS50255">
    <property type="entry name" value="CYTOCHROME_B5_2"/>
    <property type="match status" value="1"/>
</dbReference>
<evidence type="ECO:0000256" key="3">
    <source>
        <dbReference type="ARBA" id="ARBA00022617"/>
    </source>
</evidence>
<evidence type="ECO:0000256" key="11">
    <source>
        <dbReference type="ARBA" id="ARBA00037877"/>
    </source>
</evidence>
<evidence type="ECO:0000256" key="14">
    <source>
        <dbReference type="SAM" id="MobiDB-lite"/>
    </source>
</evidence>
<dbReference type="GO" id="GO:0016126">
    <property type="term" value="P:sterol biosynthetic process"/>
    <property type="evidence" value="ECO:0007669"/>
    <property type="project" value="TreeGrafter"/>
</dbReference>
<reference evidence="18" key="2">
    <citation type="submission" date="2017-03" db="EMBL/GenBank/DDBJ databases">
        <title>Genomes of endolithic fungi from Antarctica.</title>
        <authorList>
            <person name="Coleine C."/>
            <person name="Masonjones S."/>
            <person name="Stajich J.E."/>
        </authorList>
    </citation>
    <scope>NUCLEOTIDE SEQUENCE [LARGE SCALE GENOMIC DNA]</scope>
    <source>
        <strain evidence="18">CCFEE 5527</strain>
    </source>
</reference>
<evidence type="ECO:0000313" key="16">
    <source>
        <dbReference type="EMBL" id="OQO03999.1"/>
    </source>
</evidence>
<evidence type="ECO:0000256" key="10">
    <source>
        <dbReference type="ARBA" id="ARBA00023136"/>
    </source>
</evidence>
<dbReference type="EMBL" id="NAJO01000003">
    <property type="protein sequence ID" value="OQO13293.1"/>
    <property type="molecule type" value="Genomic_DNA"/>
</dbReference>
<feature type="domain" description="Cytochrome b5 heme-binding" evidence="15">
    <location>
        <begin position="2"/>
        <end position="78"/>
    </location>
</feature>
<keyword evidence="2" id="KW-0813">Transport</keyword>
<dbReference type="InParanoid" id="A0A1V8SY49"/>
<evidence type="ECO:0000256" key="13">
    <source>
        <dbReference type="RuleBase" id="RU362121"/>
    </source>
</evidence>
<evidence type="ECO:0000313" key="18">
    <source>
        <dbReference type="Proteomes" id="UP000192596"/>
    </source>
</evidence>
<comment type="caution">
    <text evidence="16">The sequence shown here is derived from an EMBL/GenBank/DDBJ whole genome shotgun (WGS) entry which is preliminary data.</text>
</comment>
<accession>A0A1V8SY49</accession>
<keyword evidence="4 13" id="KW-0812">Transmembrane</keyword>
<evidence type="ECO:0000313" key="17">
    <source>
        <dbReference type="EMBL" id="OQO13293.1"/>
    </source>
</evidence>
<feature type="transmembrane region" description="Helical" evidence="13">
    <location>
        <begin position="108"/>
        <end position="130"/>
    </location>
</feature>
<evidence type="ECO:0000256" key="9">
    <source>
        <dbReference type="ARBA" id="ARBA00023004"/>
    </source>
</evidence>
<dbReference type="EMBL" id="NAJO01000023">
    <property type="protein sequence ID" value="OQO03999.1"/>
    <property type="molecule type" value="Genomic_DNA"/>
</dbReference>
<dbReference type="SUPFAM" id="SSF55856">
    <property type="entry name" value="Cytochrome b5-like heme/steroid binding domain"/>
    <property type="match status" value="1"/>
</dbReference>
<gene>
    <name evidence="17" type="ORF">B0A48_01521</name>
    <name evidence="16" type="ORF">B0A48_10642</name>
</gene>
<dbReference type="GO" id="GO:0005789">
    <property type="term" value="C:endoplasmic reticulum membrane"/>
    <property type="evidence" value="ECO:0007669"/>
    <property type="project" value="UniProtKB-SubCell"/>
</dbReference>
<keyword evidence="5 13" id="KW-0479">Metal-binding</keyword>
<dbReference type="InterPro" id="IPR018506">
    <property type="entry name" value="Cyt_B5_heme-BS"/>
</dbReference>
<dbReference type="Pfam" id="PF00173">
    <property type="entry name" value="Cyt-b5"/>
    <property type="match status" value="1"/>
</dbReference>
<name>A0A1V8SY49_9PEZI</name>
<dbReference type="OrthoDB" id="260519at2759"/>
<dbReference type="STRING" id="1507870.A0A1V8SY49"/>
<dbReference type="PANTHER" id="PTHR19359:SF150">
    <property type="entry name" value="CYTOCHROME B5"/>
    <property type="match status" value="1"/>
</dbReference>
<dbReference type="Proteomes" id="UP000192596">
    <property type="component" value="Unassembled WGS sequence"/>
</dbReference>
<reference evidence="16" key="1">
    <citation type="journal article" date="2017" name="Genome Announc.">
        <title>Draft Genome Sequences of the Antarctic Endolithic Fungi Rachicladosporium antarcticum CCFEE 5527 and Rachicladosporium sp. CCFEE 5018.</title>
        <authorList>
            <person name="Coleine C."/>
            <person name="Masonjones S."/>
            <person name="Selbmann L."/>
            <person name="Zucconi L."/>
            <person name="Onofri S."/>
            <person name="Pacelli C."/>
            <person name="Stajich J.E."/>
        </authorList>
    </citation>
    <scope>NUCLEOTIDE SEQUENCE</scope>
    <source>
        <strain evidence="16">CCFEE 5527</strain>
    </source>
</reference>
<evidence type="ECO:0000259" key="15">
    <source>
        <dbReference type="PROSITE" id="PS50255"/>
    </source>
</evidence>
<dbReference type="PRINTS" id="PR00363">
    <property type="entry name" value="CYTOCHROMEB5"/>
</dbReference>
<dbReference type="InterPro" id="IPR050668">
    <property type="entry name" value="Cytochrome_b5"/>
</dbReference>
<evidence type="ECO:0000256" key="6">
    <source>
        <dbReference type="ARBA" id="ARBA00022824"/>
    </source>
</evidence>
<evidence type="ECO:0000256" key="4">
    <source>
        <dbReference type="ARBA" id="ARBA00022692"/>
    </source>
</evidence>
<keyword evidence="10 13" id="KW-0472">Membrane</keyword>
<protein>
    <submittedName>
        <fullName evidence="16">Putative cytochrome b5</fullName>
    </submittedName>
</protein>
<dbReference type="InterPro" id="IPR036400">
    <property type="entry name" value="Cyt_B5-like_heme/steroid_sf"/>
</dbReference>
<keyword evidence="3 13" id="KW-0349">Heme</keyword>
<keyword evidence="8" id="KW-0249">Electron transport</keyword>
<evidence type="ECO:0000256" key="2">
    <source>
        <dbReference type="ARBA" id="ARBA00022448"/>
    </source>
</evidence>
<proteinExistence type="inferred from homology"/>
<keyword evidence="18" id="KW-1185">Reference proteome</keyword>
<evidence type="ECO:0000256" key="7">
    <source>
        <dbReference type="ARBA" id="ARBA00022848"/>
    </source>
</evidence>
<organism evidence="16 18">
    <name type="scientific">Cryoendolithus antarcticus</name>
    <dbReference type="NCBI Taxonomy" id="1507870"/>
    <lineage>
        <taxon>Eukaryota</taxon>
        <taxon>Fungi</taxon>
        <taxon>Dikarya</taxon>
        <taxon>Ascomycota</taxon>
        <taxon>Pezizomycotina</taxon>
        <taxon>Dothideomycetes</taxon>
        <taxon>Dothideomycetidae</taxon>
        <taxon>Cladosporiales</taxon>
        <taxon>Cladosporiaceae</taxon>
        <taxon>Cryoendolithus</taxon>
    </lineage>
</organism>
<comment type="subcellular location">
    <subcellularLocation>
        <location evidence="1">Endoplasmic reticulum membrane</location>
        <topology evidence="1">Single-pass membrane protein</topology>
        <orientation evidence="1">Cytoplasmic side</orientation>
    </subcellularLocation>
    <subcellularLocation>
        <location evidence="11">Microsome membrane</location>
        <topology evidence="11">Single-pass membrane protein</topology>
        <orientation evidence="11">Cytoplasmic side</orientation>
    </subcellularLocation>
</comment>